<dbReference type="FunCoup" id="A0A1I5XS46">
    <property type="interactions" value="1"/>
</dbReference>
<dbReference type="InParanoid" id="A0A1I5XS46"/>
<keyword evidence="1" id="KW-0489">Methyltransferase</keyword>
<dbReference type="Gene3D" id="3.40.50.150">
    <property type="entry name" value="Vaccinia Virus protein VP39"/>
    <property type="match status" value="1"/>
</dbReference>
<dbReference type="InterPro" id="IPR029063">
    <property type="entry name" value="SAM-dependent_MTases_sf"/>
</dbReference>
<dbReference type="STRING" id="1993.SAMN04489713_12813"/>
<dbReference type="CDD" id="cd02440">
    <property type="entry name" value="AdoMet_MTases"/>
    <property type="match status" value="1"/>
</dbReference>
<keyword evidence="2" id="KW-1185">Reference proteome</keyword>
<dbReference type="PIRSF" id="PIRSF017393">
    <property type="entry name" value="MTase_SAV2177"/>
    <property type="match status" value="1"/>
</dbReference>
<accession>A0A1I5XS46</accession>
<evidence type="ECO:0000313" key="1">
    <source>
        <dbReference type="EMBL" id="SFQ34636.1"/>
    </source>
</evidence>
<dbReference type="SUPFAM" id="SSF53335">
    <property type="entry name" value="S-adenosyl-L-methionine-dependent methyltransferases"/>
    <property type="match status" value="1"/>
</dbReference>
<dbReference type="GO" id="GO:0008168">
    <property type="term" value="F:methyltransferase activity"/>
    <property type="evidence" value="ECO:0007669"/>
    <property type="project" value="UniProtKB-KW"/>
</dbReference>
<proteinExistence type="predicted"/>
<organism evidence="1 2">
    <name type="scientific">Actinomadura madurae</name>
    <dbReference type="NCBI Taxonomy" id="1993"/>
    <lineage>
        <taxon>Bacteria</taxon>
        <taxon>Bacillati</taxon>
        <taxon>Actinomycetota</taxon>
        <taxon>Actinomycetes</taxon>
        <taxon>Streptosporangiales</taxon>
        <taxon>Thermomonosporaceae</taxon>
        <taxon>Actinomadura</taxon>
    </lineage>
</organism>
<protein>
    <submittedName>
        <fullName evidence="1">S-adenosyl methyltransferase</fullName>
    </submittedName>
</protein>
<gene>
    <name evidence="1" type="ORF">SAMN04489713_12813</name>
</gene>
<name>A0A1I5XS46_9ACTN</name>
<keyword evidence="1" id="KW-0808">Transferase</keyword>
<dbReference type="AlphaFoldDB" id="A0A1I5XS46"/>
<sequence>MVSSEWQGDHAPSSDLRTDVPHSARMYDYYLGGKDNFAADREAAAKALEIFPDIAVAAQANRRFLGRAVRFAADLGIRQYLDIGTGIPASDNTHEVAQAIAPDSRVVYVDNDPIVLTHARALLAGTPEGRTAYLDADFRDHERILSAPETAELIDFTRPVALLTVALLHFVPDEDGPGEILERYKGVLPPGSVMIFSHATADLVENPEESRAVVSTYTASGVNLTVRSRDRVEEFFTGWNLVDPGVVPVTEWRPDGNPKDAALASSQAGAYGGVALKP</sequence>
<dbReference type="RefSeq" id="WP_021597268.1">
    <property type="nucleotide sequence ID" value="NZ_CP083237.1"/>
</dbReference>
<evidence type="ECO:0000313" key="2">
    <source>
        <dbReference type="Proteomes" id="UP000183413"/>
    </source>
</evidence>
<dbReference type="GeneID" id="99648998"/>
<dbReference type="OrthoDB" id="3216820at2"/>
<dbReference type="eggNOG" id="COG4106">
    <property type="taxonomic scope" value="Bacteria"/>
</dbReference>
<dbReference type="InterPro" id="IPR006764">
    <property type="entry name" value="SAM_dep_MeTrfase_SAV2177_type"/>
</dbReference>
<dbReference type="Pfam" id="PF04672">
    <property type="entry name" value="Methyltransf_19"/>
    <property type="match status" value="1"/>
</dbReference>
<dbReference type="GO" id="GO:0032259">
    <property type="term" value="P:methylation"/>
    <property type="evidence" value="ECO:0007669"/>
    <property type="project" value="UniProtKB-KW"/>
</dbReference>
<reference evidence="1 2" key="1">
    <citation type="submission" date="2016-10" db="EMBL/GenBank/DDBJ databases">
        <authorList>
            <person name="de Groot N.N."/>
        </authorList>
    </citation>
    <scope>NUCLEOTIDE SEQUENCE [LARGE SCALE GENOMIC DNA]</scope>
    <source>
        <strain evidence="1 2">DSM 43067</strain>
    </source>
</reference>
<dbReference type="EMBL" id="FOVH01000028">
    <property type="protein sequence ID" value="SFQ34636.1"/>
    <property type="molecule type" value="Genomic_DNA"/>
</dbReference>
<dbReference type="Proteomes" id="UP000183413">
    <property type="component" value="Unassembled WGS sequence"/>
</dbReference>